<evidence type="ECO:0000256" key="7">
    <source>
        <dbReference type="ARBA" id="ARBA00022840"/>
    </source>
</evidence>
<keyword evidence="4" id="KW-0997">Cell inner membrane</keyword>
<dbReference type="GO" id="GO:0016887">
    <property type="term" value="F:ATP hydrolysis activity"/>
    <property type="evidence" value="ECO:0007669"/>
    <property type="project" value="InterPro"/>
</dbReference>
<accession>A0A7C3V046</accession>
<dbReference type="Gene3D" id="3.40.50.300">
    <property type="entry name" value="P-loop containing nucleotide triphosphate hydrolases"/>
    <property type="match status" value="1"/>
</dbReference>
<dbReference type="FunFam" id="3.40.50.300:FF:000032">
    <property type="entry name" value="Export ABC transporter ATP-binding protein"/>
    <property type="match status" value="1"/>
</dbReference>
<feature type="transmembrane region" description="Helical" evidence="14">
    <location>
        <begin position="682"/>
        <end position="700"/>
    </location>
</feature>
<keyword evidence="5 14" id="KW-0812">Transmembrane</keyword>
<keyword evidence="8 14" id="KW-1133">Transmembrane helix</keyword>
<comment type="caution">
    <text evidence="16">The sequence shown here is derived from an EMBL/GenBank/DDBJ whole genome shotgun (WGS) entry which is preliminary data.</text>
</comment>
<evidence type="ECO:0000256" key="6">
    <source>
        <dbReference type="ARBA" id="ARBA00022741"/>
    </source>
</evidence>
<name>A0A7C3V046_9BACT</name>
<keyword evidence="9 14" id="KW-0472">Membrane</keyword>
<feature type="compositionally biased region" description="Basic and acidic residues" evidence="13">
    <location>
        <begin position="234"/>
        <end position="245"/>
    </location>
</feature>
<feature type="compositionally biased region" description="Low complexity" evidence="13">
    <location>
        <begin position="480"/>
        <end position="496"/>
    </location>
</feature>
<evidence type="ECO:0000259" key="15">
    <source>
        <dbReference type="PROSITE" id="PS50893"/>
    </source>
</evidence>
<gene>
    <name evidence="16" type="ORF">ENW96_08875</name>
</gene>
<dbReference type="Pfam" id="PF02687">
    <property type="entry name" value="FtsX"/>
    <property type="match status" value="1"/>
</dbReference>
<sequence length="717" mass="78292">MPLIELQDIYKTYHLGEIDVPVLKGVSLTVSQGEFVALMGTSGSGKTTLMNILGCLDRPSSGRYWLDGQEVSGLSADEQALLRNRKIGFVFQTFNLLARTSALENVIMPLSYNGINLTDQEVRQRAEDLLKRVGLGDRLDHEPSQLSGGQQQRVAIARALVNHPTLLFADEPTGNLDSKNSEEMLGLFKQLNEDGVTIILVTHDENVARAAKRIVRISDGRIESDETSPAPAPREPESGKPEEPYRRPLWAWPRLRWMLRTALQGLRRNYMRAALTALGIIIGVAAVIAMMEIGRGSSTAIQRTMASMGANNLLILPGTASSGGVSFGMGSVMTLTPQDAEAILKESPAVRAVAPIVRVRTQVIYGNKNWVPVFIYGTTPSYLDVREWPVAEGDMFSEQDVRNGSKVCLLGQRLVRELFQGESPLDKEVRINNVAFKVVGILSSKGANMMGIDQDDILLAPWTAIKYRVAGSSMGNVNQSATGSTGSTGSTSTDTSQQVNTLSDLYPTKKLKLYPEQSAIQAADTPLPVRFTNVDQILAAARSTPEIPTAIKQINQLLRERHRIRPGEPEDFSIRDMTEMTRALTSTATMMTNLLLVVALISLVVGGVGIMNIMLVSVTERTREIGLRMAVGAWSRDILQQFLVEAVLLCFCGGVAGILVGRSVSILVTAMLKWPTEISLEAILAAFAVSVTVGIIFGYYPAWKASRLDPIHALRYE</sequence>
<feature type="region of interest" description="Disordered" evidence="13">
    <location>
        <begin position="220"/>
        <end position="245"/>
    </location>
</feature>
<dbReference type="PROSITE" id="PS50893">
    <property type="entry name" value="ABC_TRANSPORTER_2"/>
    <property type="match status" value="1"/>
</dbReference>
<dbReference type="InterPro" id="IPR027417">
    <property type="entry name" value="P-loop_NTPase"/>
</dbReference>
<evidence type="ECO:0000256" key="3">
    <source>
        <dbReference type="ARBA" id="ARBA00022475"/>
    </source>
</evidence>
<evidence type="ECO:0000256" key="2">
    <source>
        <dbReference type="ARBA" id="ARBA00022448"/>
    </source>
</evidence>
<dbReference type="InterPro" id="IPR017871">
    <property type="entry name" value="ABC_transporter-like_CS"/>
</dbReference>
<proteinExistence type="inferred from homology"/>
<keyword evidence="2" id="KW-0813">Transport</keyword>
<organism evidence="16">
    <name type="scientific">Desulfobacca acetoxidans</name>
    <dbReference type="NCBI Taxonomy" id="60893"/>
    <lineage>
        <taxon>Bacteria</taxon>
        <taxon>Pseudomonadati</taxon>
        <taxon>Thermodesulfobacteriota</taxon>
        <taxon>Desulfobaccia</taxon>
        <taxon>Desulfobaccales</taxon>
        <taxon>Desulfobaccaceae</taxon>
        <taxon>Desulfobacca</taxon>
    </lineage>
</organism>
<reference evidence="16" key="1">
    <citation type="journal article" date="2020" name="mSystems">
        <title>Genome- and Community-Level Interaction Insights into Carbon Utilization and Element Cycling Functions of Hydrothermarchaeota in Hydrothermal Sediment.</title>
        <authorList>
            <person name="Zhou Z."/>
            <person name="Liu Y."/>
            <person name="Xu W."/>
            <person name="Pan J."/>
            <person name="Luo Z.H."/>
            <person name="Li M."/>
        </authorList>
    </citation>
    <scope>NUCLEOTIDE SEQUENCE [LARGE SCALE GENOMIC DNA]</scope>
    <source>
        <strain evidence="16">SpSt-897</strain>
    </source>
</reference>
<evidence type="ECO:0000256" key="12">
    <source>
        <dbReference type="ARBA" id="ARBA00038388"/>
    </source>
</evidence>
<keyword evidence="10" id="KW-0046">Antibiotic resistance</keyword>
<protein>
    <submittedName>
        <fullName evidence="16">ATP-binding cassette domain-containing protein</fullName>
    </submittedName>
</protein>
<evidence type="ECO:0000256" key="9">
    <source>
        <dbReference type="ARBA" id="ARBA00023136"/>
    </source>
</evidence>
<evidence type="ECO:0000313" key="16">
    <source>
        <dbReference type="EMBL" id="HGF34481.1"/>
    </source>
</evidence>
<dbReference type="InterPro" id="IPR050250">
    <property type="entry name" value="Macrolide_Exporter_MacB"/>
</dbReference>
<feature type="domain" description="ABC transporter" evidence="15">
    <location>
        <begin position="4"/>
        <end position="244"/>
    </location>
</feature>
<evidence type="ECO:0000256" key="13">
    <source>
        <dbReference type="SAM" id="MobiDB-lite"/>
    </source>
</evidence>
<dbReference type="PANTHER" id="PTHR30572">
    <property type="entry name" value="MEMBRANE COMPONENT OF TRANSPORTER-RELATED"/>
    <property type="match status" value="1"/>
</dbReference>
<dbReference type="PROSITE" id="PS00211">
    <property type="entry name" value="ABC_TRANSPORTER_1"/>
    <property type="match status" value="1"/>
</dbReference>
<dbReference type="InterPro" id="IPR025857">
    <property type="entry name" value="MacB_PCD"/>
</dbReference>
<dbReference type="InterPro" id="IPR003838">
    <property type="entry name" value="ABC3_permease_C"/>
</dbReference>
<dbReference type="PANTHER" id="PTHR30572:SF4">
    <property type="entry name" value="ABC TRANSPORTER PERMEASE YTRF"/>
    <property type="match status" value="1"/>
</dbReference>
<dbReference type="GO" id="GO:0046677">
    <property type="term" value="P:response to antibiotic"/>
    <property type="evidence" value="ECO:0007669"/>
    <property type="project" value="UniProtKB-KW"/>
</dbReference>
<dbReference type="GO" id="GO:0005886">
    <property type="term" value="C:plasma membrane"/>
    <property type="evidence" value="ECO:0007669"/>
    <property type="project" value="UniProtKB-SubCell"/>
</dbReference>
<comment type="similarity">
    <text evidence="12">Belongs to the ABC transporter superfamily. Macrolide exporter (TC 3.A.1.122) family.</text>
</comment>
<feature type="region of interest" description="Disordered" evidence="13">
    <location>
        <begin position="476"/>
        <end position="499"/>
    </location>
</feature>
<keyword evidence="7 16" id="KW-0067">ATP-binding</keyword>
<feature type="transmembrane region" description="Helical" evidence="14">
    <location>
        <begin position="270"/>
        <end position="293"/>
    </location>
</feature>
<dbReference type="GO" id="GO:0098796">
    <property type="term" value="C:membrane protein complex"/>
    <property type="evidence" value="ECO:0007669"/>
    <property type="project" value="UniProtKB-ARBA"/>
</dbReference>
<dbReference type="EMBL" id="DTMF01000213">
    <property type="protein sequence ID" value="HGF34481.1"/>
    <property type="molecule type" value="Genomic_DNA"/>
</dbReference>
<dbReference type="AlphaFoldDB" id="A0A7C3V046"/>
<keyword evidence="6" id="KW-0547">Nucleotide-binding</keyword>
<dbReference type="Pfam" id="PF00005">
    <property type="entry name" value="ABC_tran"/>
    <property type="match status" value="1"/>
</dbReference>
<feature type="transmembrane region" description="Helical" evidence="14">
    <location>
        <begin position="638"/>
        <end position="661"/>
    </location>
</feature>
<evidence type="ECO:0000256" key="14">
    <source>
        <dbReference type="SAM" id="Phobius"/>
    </source>
</evidence>
<dbReference type="SMART" id="SM00382">
    <property type="entry name" value="AAA"/>
    <property type="match status" value="1"/>
</dbReference>
<dbReference type="InterPro" id="IPR017911">
    <property type="entry name" value="MacB-like_ATP-bd"/>
</dbReference>
<keyword evidence="3" id="KW-1003">Cell membrane</keyword>
<dbReference type="CDD" id="cd03255">
    <property type="entry name" value="ABC_MJ0796_LolCDE_FtsE"/>
    <property type="match status" value="1"/>
</dbReference>
<dbReference type="InterPro" id="IPR003593">
    <property type="entry name" value="AAA+_ATPase"/>
</dbReference>
<evidence type="ECO:0000256" key="5">
    <source>
        <dbReference type="ARBA" id="ARBA00022692"/>
    </source>
</evidence>
<comment type="similarity">
    <text evidence="11">Belongs to the ABC-4 integral membrane protein family.</text>
</comment>
<dbReference type="SUPFAM" id="SSF52540">
    <property type="entry name" value="P-loop containing nucleoside triphosphate hydrolases"/>
    <property type="match status" value="1"/>
</dbReference>
<evidence type="ECO:0000256" key="1">
    <source>
        <dbReference type="ARBA" id="ARBA00004429"/>
    </source>
</evidence>
<evidence type="ECO:0000256" key="8">
    <source>
        <dbReference type="ARBA" id="ARBA00022989"/>
    </source>
</evidence>
<evidence type="ECO:0000256" key="11">
    <source>
        <dbReference type="ARBA" id="ARBA00038076"/>
    </source>
</evidence>
<evidence type="ECO:0000256" key="10">
    <source>
        <dbReference type="ARBA" id="ARBA00023251"/>
    </source>
</evidence>
<dbReference type="GO" id="GO:0022857">
    <property type="term" value="F:transmembrane transporter activity"/>
    <property type="evidence" value="ECO:0007669"/>
    <property type="project" value="TreeGrafter"/>
</dbReference>
<dbReference type="GO" id="GO:0005524">
    <property type="term" value="F:ATP binding"/>
    <property type="evidence" value="ECO:0007669"/>
    <property type="project" value="UniProtKB-KW"/>
</dbReference>
<feature type="transmembrane region" description="Helical" evidence="14">
    <location>
        <begin position="594"/>
        <end position="618"/>
    </location>
</feature>
<evidence type="ECO:0000256" key="4">
    <source>
        <dbReference type="ARBA" id="ARBA00022519"/>
    </source>
</evidence>
<dbReference type="InterPro" id="IPR003439">
    <property type="entry name" value="ABC_transporter-like_ATP-bd"/>
</dbReference>
<dbReference type="Pfam" id="PF12704">
    <property type="entry name" value="MacB_PCD"/>
    <property type="match status" value="1"/>
</dbReference>
<comment type="subcellular location">
    <subcellularLocation>
        <location evidence="1">Cell inner membrane</location>
        <topology evidence="1">Multi-pass membrane protein</topology>
    </subcellularLocation>
</comment>